<dbReference type="PANTHER" id="PTHR30055:SF187">
    <property type="entry name" value="TRANSCRIPTIONAL REGULATORY PROTEIN"/>
    <property type="match status" value="1"/>
</dbReference>
<dbReference type="OrthoDB" id="9798857at2"/>
<name>A8ZTK3_DESOH</name>
<dbReference type="GO" id="GO:0000976">
    <property type="term" value="F:transcription cis-regulatory region binding"/>
    <property type="evidence" value="ECO:0007669"/>
    <property type="project" value="TreeGrafter"/>
</dbReference>
<accession>A8ZTK3</accession>
<dbReference type="KEGG" id="dol:Dole_0457"/>
<dbReference type="SUPFAM" id="SSF48498">
    <property type="entry name" value="Tetracyclin repressor-like, C-terminal domain"/>
    <property type="match status" value="1"/>
</dbReference>
<sequence length="206" mass="22866">MKKPNTIHAASCGRQRQIIEAALACFTEKGFPATSIADICKKAGASTGSVYHHFKSKGRLAAAIYLEGVRDYQAGMIDALSKETTAKGGIFAIVQYHLTWVKTHPEWARFLFQKRHAEYMDDTEDRMKQLNAEFVKQMSAWFAKHMESGAIRPLPRDVFSALLLGPCQEFARMHVTGYAKTDVTEAARHLAAAAWASLGNFTINPS</sequence>
<keyword evidence="3" id="KW-0175">Coiled coil</keyword>
<feature type="coiled-coil region" evidence="3">
    <location>
        <begin position="113"/>
        <end position="140"/>
    </location>
</feature>
<protein>
    <submittedName>
        <fullName evidence="5">Transcriptional regulator, TetR family</fullName>
    </submittedName>
</protein>
<dbReference type="SUPFAM" id="SSF46689">
    <property type="entry name" value="Homeodomain-like"/>
    <property type="match status" value="1"/>
</dbReference>
<keyword evidence="1 2" id="KW-0238">DNA-binding</keyword>
<dbReference type="GO" id="GO:0003700">
    <property type="term" value="F:DNA-binding transcription factor activity"/>
    <property type="evidence" value="ECO:0007669"/>
    <property type="project" value="TreeGrafter"/>
</dbReference>
<evidence type="ECO:0000313" key="6">
    <source>
        <dbReference type="Proteomes" id="UP000008561"/>
    </source>
</evidence>
<reference evidence="5 6" key="1">
    <citation type="submission" date="2007-10" db="EMBL/GenBank/DDBJ databases">
        <title>Complete sequence of Desulfococcus oleovorans Hxd3.</title>
        <authorList>
            <consortium name="US DOE Joint Genome Institute"/>
            <person name="Copeland A."/>
            <person name="Lucas S."/>
            <person name="Lapidus A."/>
            <person name="Barry K."/>
            <person name="Glavina del Rio T."/>
            <person name="Dalin E."/>
            <person name="Tice H."/>
            <person name="Pitluck S."/>
            <person name="Kiss H."/>
            <person name="Brettin T."/>
            <person name="Bruce D."/>
            <person name="Detter J.C."/>
            <person name="Han C."/>
            <person name="Schmutz J."/>
            <person name="Larimer F."/>
            <person name="Land M."/>
            <person name="Hauser L."/>
            <person name="Kyrpides N."/>
            <person name="Kim E."/>
            <person name="Wawrik B."/>
            <person name="Richardson P."/>
        </authorList>
    </citation>
    <scope>NUCLEOTIDE SEQUENCE [LARGE SCALE GENOMIC DNA]</scope>
    <source>
        <strain evidence="6">DSM 6200 / JCM 39069 / Hxd3</strain>
    </source>
</reference>
<feature type="domain" description="HTH tetR-type" evidence="4">
    <location>
        <begin position="12"/>
        <end position="72"/>
    </location>
</feature>
<dbReference type="PANTHER" id="PTHR30055">
    <property type="entry name" value="HTH-TYPE TRANSCRIPTIONAL REGULATOR RUTR"/>
    <property type="match status" value="1"/>
</dbReference>
<keyword evidence="6" id="KW-1185">Reference proteome</keyword>
<feature type="DNA-binding region" description="H-T-H motif" evidence="2">
    <location>
        <begin position="35"/>
        <end position="54"/>
    </location>
</feature>
<dbReference type="RefSeq" id="WP_012173886.1">
    <property type="nucleotide sequence ID" value="NC_009943.1"/>
</dbReference>
<dbReference type="eggNOG" id="COG1309">
    <property type="taxonomic scope" value="Bacteria"/>
</dbReference>
<dbReference type="PROSITE" id="PS01081">
    <property type="entry name" value="HTH_TETR_1"/>
    <property type="match status" value="1"/>
</dbReference>
<gene>
    <name evidence="5" type="ordered locus">Dole_0457</name>
</gene>
<dbReference type="PROSITE" id="PS50977">
    <property type="entry name" value="HTH_TETR_2"/>
    <property type="match status" value="1"/>
</dbReference>
<dbReference type="InterPro" id="IPR023772">
    <property type="entry name" value="DNA-bd_HTH_TetR-type_CS"/>
</dbReference>
<dbReference type="PRINTS" id="PR00455">
    <property type="entry name" value="HTHTETR"/>
</dbReference>
<dbReference type="AlphaFoldDB" id="A8ZTK3"/>
<dbReference type="Pfam" id="PF00440">
    <property type="entry name" value="TetR_N"/>
    <property type="match status" value="1"/>
</dbReference>
<dbReference type="HOGENOM" id="CLU_069356_12_9_7"/>
<proteinExistence type="predicted"/>
<dbReference type="Gene3D" id="1.10.357.10">
    <property type="entry name" value="Tetracycline Repressor, domain 2"/>
    <property type="match status" value="1"/>
</dbReference>
<dbReference type="STRING" id="96561.Dole_0457"/>
<evidence type="ECO:0000256" key="2">
    <source>
        <dbReference type="PROSITE-ProRule" id="PRU00335"/>
    </source>
</evidence>
<evidence type="ECO:0000259" key="4">
    <source>
        <dbReference type="PROSITE" id="PS50977"/>
    </source>
</evidence>
<evidence type="ECO:0000256" key="3">
    <source>
        <dbReference type="SAM" id="Coils"/>
    </source>
</evidence>
<dbReference type="Proteomes" id="UP000008561">
    <property type="component" value="Chromosome"/>
</dbReference>
<dbReference type="InterPro" id="IPR001647">
    <property type="entry name" value="HTH_TetR"/>
</dbReference>
<dbReference type="InterPro" id="IPR050109">
    <property type="entry name" value="HTH-type_TetR-like_transc_reg"/>
</dbReference>
<evidence type="ECO:0000313" key="5">
    <source>
        <dbReference type="EMBL" id="ABW66267.1"/>
    </source>
</evidence>
<dbReference type="EMBL" id="CP000859">
    <property type="protein sequence ID" value="ABW66267.1"/>
    <property type="molecule type" value="Genomic_DNA"/>
</dbReference>
<organism evidence="5 6">
    <name type="scientific">Desulfosudis oleivorans (strain DSM 6200 / JCM 39069 / Hxd3)</name>
    <name type="common">Desulfococcus oleovorans</name>
    <dbReference type="NCBI Taxonomy" id="96561"/>
    <lineage>
        <taxon>Bacteria</taxon>
        <taxon>Pseudomonadati</taxon>
        <taxon>Thermodesulfobacteriota</taxon>
        <taxon>Desulfobacteria</taxon>
        <taxon>Desulfobacterales</taxon>
        <taxon>Desulfosudaceae</taxon>
        <taxon>Desulfosudis</taxon>
    </lineage>
</organism>
<dbReference type="InterPro" id="IPR036271">
    <property type="entry name" value="Tet_transcr_reg_TetR-rel_C_sf"/>
</dbReference>
<dbReference type="InterPro" id="IPR009057">
    <property type="entry name" value="Homeodomain-like_sf"/>
</dbReference>
<evidence type="ECO:0000256" key="1">
    <source>
        <dbReference type="ARBA" id="ARBA00023125"/>
    </source>
</evidence>